<dbReference type="Proteomes" id="UP000494256">
    <property type="component" value="Unassembled WGS sequence"/>
</dbReference>
<reference evidence="2 3" key="1">
    <citation type="submission" date="2020-04" db="EMBL/GenBank/DDBJ databases">
        <authorList>
            <person name="Wallbank WR R."/>
            <person name="Pardo Diaz C."/>
            <person name="Kozak K."/>
            <person name="Martin S."/>
            <person name="Jiggins C."/>
            <person name="Moest M."/>
            <person name="Warren A I."/>
            <person name="Byers J.R.P. K."/>
            <person name="Montejo-Kovacevich G."/>
            <person name="Yen C E."/>
        </authorList>
    </citation>
    <scope>NUCLEOTIDE SEQUENCE [LARGE SCALE GENOMIC DNA]</scope>
</reference>
<dbReference type="EMBL" id="CADEBD010000308">
    <property type="protein sequence ID" value="CAB3239544.1"/>
    <property type="molecule type" value="Genomic_DNA"/>
</dbReference>
<organism evidence="2 3">
    <name type="scientific">Arctia plantaginis</name>
    <name type="common">Wood tiger moth</name>
    <name type="synonym">Phalaena plantaginis</name>
    <dbReference type="NCBI Taxonomy" id="874455"/>
    <lineage>
        <taxon>Eukaryota</taxon>
        <taxon>Metazoa</taxon>
        <taxon>Ecdysozoa</taxon>
        <taxon>Arthropoda</taxon>
        <taxon>Hexapoda</taxon>
        <taxon>Insecta</taxon>
        <taxon>Pterygota</taxon>
        <taxon>Neoptera</taxon>
        <taxon>Endopterygota</taxon>
        <taxon>Lepidoptera</taxon>
        <taxon>Glossata</taxon>
        <taxon>Ditrysia</taxon>
        <taxon>Noctuoidea</taxon>
        <taxon>Erebidae</taxon>
        <taxon>Arctiinae</taxon>
        <taxon>Arctia</taxon>
    </lineage>
</organism>
<dbReference type="OrthoDB" id="7489993at2759"/>
<proteinExistence type="predicted"/>
<evidence type="ECO:0000313" key="2">
    <source>
        <dbReference type="EMBL" id="CAB3239544.1"/>
    </source>
</evidence>
<evidence type="ECO:0000313" key="3">
    <source>
        <dbReference type="Proteomes" id="UP000494256"/>
    </source>
</evidence>
<sequence>MVHKDQCVSEITSAEVLEPLPSTSGTTKQATQELTEADHPEEEDPDLYTCFAHSNRDINMQEKDNLNQIVRTFE</sequence>
<feature type="compositionally biased region" description="Polar residues" evidence="1">
    <location>
        <begin position="21"/>
        <end position="34"/>
    </location>
</feature>
<comment type="caution">
    <text evidence="2">The sequence shown here is derived from an EMBL/GenBank/DDBJ whole genome shotgun (WGS) entry which is preliminary data.</text>
</comment>
<protein>
    <submittedName>
        <fullName evidence="2">Uncharacterized protein</fullName>
    </submittedName>
</protein>
<dbReference type="AlphaFoldDB" id="A0A8S1A1H7"/>
<feature type="region of interest" description="Disordered" evidence="1">
    <location>
        <begin position="1"/>
        <end position="45"/>
    </location>
</feature>
<accession>A0A8S1A1H7</accession>
<name>A0A8S1A1H7_ARCPL</name>
<evidence type="ECO:0000256" key="1">
    <source>
        <dbReference type="SAM" id="MobiDB-lite"/>
    </source>
</evidence>
<gene>
    <name evidence="2" type="ORF">APLA_LOCUS8758</name>
</gene>